<gene>
    <name evidence="8" type="ORF">WJM97_02180</name>
</gene>
<dbReference type="SMART" id="SM00823">
    <property type="entry name" value="PKS_PP"/>
    <property type="match status" value="1"/>
</dbReference>
<name>A0ABZ2USZ1_9CYAN</name>
<dbReference type="EMBL" id="CP150886">
    <property type="protein sequence ID" value="WZB88521.1"/>
    <property type="molecule type" value="Genomic_DNA"/>
</dbReference>
<dbReference type="InterPro" id="IPR009081">
    <property type="entry name" value="PP-bd_ACP"/>
</dbReference>
<dbReference type="InterPro" id="IPR025110">
    <property type="entry name" value="AMP-bd_C"/>
</dbReference>
<accession>A0ABZ2USZ1</accession>
<dbReference type="InterPro" id="IPR020806">
    <property type="entry name" value="PKS_PP-bd"/>
</dbReference>
<dbReference type="InterPro" id="IPR040097">
    <property type="entry name" value="FAAL/FAAC"/>
</dbReference>
<keyword evidence="9" id="KW-1185">Reference proteome</keyword>
<protein>
    <submittedName>
        <fullName evidence="8">AMP-binding protein</fullName>
    </submittedName>
</protein>
<keyword evidence="5" id="KW-0276">Fatty acid metabolism</keyword>
<dbReference type="InterPro" id="IPR020845">
    <property type="entry name" value="AMP-binding_CS"/>
</dbReference>
<dbReference type="Gene3D" id="3.40.50.12780">
    <property type="entry name" value="N-terminal domain of ligase-like"/>
    <property type="match status" value="1"/>
</dbReference>
<dbReference type="PROSITE" id="PS50075">
    <property type="entry name" value="CARRIER"/>
    <property type="match status" value="1"/>
</dbReference>
<dbReference type="Gene3D" id="3.30.300.30">
    <property type="match status" value="1"/>
</dbReference>
<dbReference type="PANTHER" id="PTHR22754">
    <property type="entry name" value="DISCO-INTERACTING PROTEIN 2 DIP2 -RELATED"/>
    <property type="match status" value="1"/>
</dbReference>
<evidence type="ECO:0000259" key="7">
    <source>
        <dbReference type="PROSITE" id="PS50075"/>
    </source>
</evidence>
<evidence type="ECO:0000313" key="9">
    <source>
        <dbReference type="Proteomes" id="UP001483337"/>
    </source>
</evidence>
<evidence type="ECO:0000256" key="3">
    <source>
        <dbReference type="ARBA" id="ARBA00022553"/>
    </source>
</evidence>
<dbReference type="SMART" id="SM01294">
    <property type="entry name" value="PKS_PP_betabranch"/>
    <property type="match status" value="1"/>
</dbReference>
<keyword evidence="6" id="KW-0443">Lipid metabolism</keyword>
<organism evidence="8 9">
    <name type="scientific">Okeanomitos corallinicola TIOX110</name>
    <dbReference type="NCBI Taxonomy" id="3133117"/>
    <lineage>
        <taxon>Bacteria</taxon>
        <taxon>Bacillati</taxon>
        <taxon>Cyanobacteriota</taxon>
        <taxon>Cyanophyceae</taxon>
        <taxon>Nostocales</taxon>
        <taxon>Aphanizomenonaceae</taxon>
        <taxon>Okeanomitos</taxon>
    </lineage>
</organism>
<evidence type="ECO:0000256" key="5">
    <source>
        <dbReference type="ARBA" id="ARBA00022832"/>
    </source>
</evidence>
<proteinExistence type="inferred from homology"/>
<evidence type="ECO:0000256" key="4">
    <source>
        <dbReference type="ARBA" id="ARBA00022598"/>
    </source>
</evidence>
<comment type="similarity">
    <text evidence="1">Belongs to the ATP-dependent AMP-binding enzyme family.</text>
</comment>
<dbReference type="SUPFAM" id="SSF56801">
    <property type="entry name" value="Acetyl-CoA synthetase-like"/>
    <property type="match status" value="1"/>
</dbReference>
<dbReference type="Pfam" id="PF00501">
    <property type="entry name" value="AMP-binding"/>
    <property type="match status" value="1"/>
</dbReference>
<dbReference type="CDD" id="cd05931">
    <property type="entry name" value="FAAL"/>
    <property type="match status" value="1"/>
</dbReference>
<dbReference type="InterPro" id="IPR045851">
    <property type="entry name" value="AMP-bd_C_sf"/>
</dbReference>
<evidence type="ECO:0000256" key="6">
    <source>
        <dbReference type="ARBA" id="ARBA00023098"/>
    </source>
</evidence>
<dbReference type="PROSITE" id="PS00455">
    <property type="entry name" value="AMP_BINDING"/>
    <property type="match status" value="1"/>
</dbReference>
<dbReference type="Pfam" id="PF00550">
    <property type="entry name" value="PP-binding"/>
    <property type="match status" value="1"/>
</dbReference>
<reference evidence="8 9" key="1">
    <citation type="submission" date="2024-04" db="EMBL/GenBank/DDBJ databases">
        <title>Okeanomitos corallinicola gen. &amp; sp. nov. (Nostocales, Cyanobacteria), a new toxic marine heterocyst-forming cyanobacterium from a coral reef.</title>
        <authorList>
            <person name="Li H."/>
            <person name="Li R."/>
            <person name="Kang J."/>
            <person name="Hii K.S."/>
            <person name="Mohamed H.F."/>
            <person name="Xu X."/>
            <person name="Luo Z."/>
        </authorList>
    </citation>
    <scope>NUCLEOTIDE SEQUENCE [LARGE SCALE GENOMIC DNA]</scope>
    <source>
        <strain evidence="8 9">TIOX110</strain>
    </source>
</reference>
<sequence>MKTGVATSQHPQEKFSTLVELLRYRVQNQPDQTAYVFLRDGETEEASLTYSQLDQKARAIASYLQSRKAAGERVLLLYPPSLDFITAFFGCLYANVIAVPVYPPKRNQTLSRLKAIASDAQTKVSLTVSSILEQIQSKFAQEPEFADMQLLATDNIPVSQASDWQPAQIDRDTLAFLQYTSGSTGKPKGVMVSHGNLRQNSKYMQQIWEYDSQSVMVTWLPVFHDMGLIYGVLQPLYAGFPCYMMAPASFIQKPIRWLQAISRYKGTHTAAPNFAYELCIHKTTTTERDNLDLSSLQMALNGAEPVRYSTITKFTQTFKSCGFDPSTFCPGYGLAEGTLAVTAVPKQTLPNFCTVQAEALAEKQVIESTSDQEHQTLVSCGKPGIDTKIVIANPESFTKCASQEIGEIWISGSTVTQGYWQRAEATKETFKAYLQDTKEGPFLRTGDLGFIKDGELFIAGRLKDLIIIRGSNHYPQDIELTVEESHPALRPSCGAAFSVDVDGTEQLVIAQEVERSYLRKLNTNEIIGAIRKAVSQKHYLQVYAVLLLKTASIPKTSSGKIQRSACRSGFLDKNLDVVGDWILENPQQIDLEQLQVESESSWENTKDSIYKNTENKVILSTKNNIDLSSPITKEKIQTWLVSHLSLNLHIQPHDLDTTESFAYYGMDSNLATSTVYELTEWLKCDLDPTLLWEYPTIESLAEYLVEQHQQLQTVS</sequence>
<evidence type="ECO:0000313" key="8">
    <source>
        <dbReference type="EMBL" id="WZB88521.1"/>
    </source>
</evidence>
<keyword evidence="3" id="KW-0597">Phosphoprotein</keyword>
<dbReference type="Pfam" id="PF23024">
    <property type="entry name" value="AMP-dom_DIP2-like"/>
    <property type="match status" value="1"/>
</dbReference>
<feature type="domain" description="Carrier" evidence="7">
    <location>
        <begin position="630"/>
        <end position="708"/>
    </location>
</feature>
<dbReference type="Proteomes" id="UP001483337">
    <property type="component" value="Chromosome"/>
</dbReference>
<keyword evidence="2" id="KW-0596">Phosphopantetheine</keyword>
<dbReference type="PANTHER" id="PTHR22754:SF32">
    <property type="entry name" value="DISCO-INTERACTING PROTEIN 2"/>
    <property type="match status" value="1"/>
</dbReference>
<dbReference type="RefSeq" id="WP_353931428.1">
    <property type="nucleotide sequence ID" value="NZ_CP150886.1"/>
</dbReference>
<dbReference type="SUPFAM" id="SSF47336">
    <property type="entry name" value="ACP-like"/>
    <property type="match status" value="1"/>
</dbReference>
<keyword evidence="4" id="KW-0436">Ligase</keyword>
<dbReference type="InterPro" id="IPR000873">
    <property type="entry name" value="AMP-dep_synth/lig_dom"/>
</dbReference>
<evidence type="ECO:0000256" key="1">
    <source>
        <dbReference type="ARBA" id="ARBA00006432"/>
    </source>
</evidence>
<dbReference type="Gene3D" id="1.10.1200.10">
    <property type="entry name" value="ACP-like"/>
    <property type="match status" value="1"/>
</dbReference>
<dbReference type="InterPro" id="IPR036736">
    <property type="entry name" value="ACP-like_sf"/>
</dbReference>
<evidence type="ECO:0000256" key="2">
    <source>
        <dbReference type="ARBA" id="ARBA00022450"/>
    </source>
</evidence>
<dbReference type="InterPro" id="IPR042099">
    <property type="entry name" value="ANL_N_sf"/>
</dbReference>